<name>A0A6N8FF76_9BACI</name>
<organism evidence="3 4">
    <name type="scientific">Ornithinibacillus caprae</name>
    <dbReference type="NCBI Taxonomy" id="2678566"/>
    <lineage>
        <taxon>Bacteria</taxon>
        <taxon>Bacillati</taxon>
        <taxon>Bacillota</taxon>
        <taxon>Bacilli</taxon>
        <taxon>Bacillales</taxon>
        <taxon>Bacillaceae</taxon>
        <taxon>Ornithinibacillus</taxon>
    </lineage>
</organism>
<dbReference type="PANTHER" id="PTHR48100:SF59">
    <property type="entry name" value="ADENOSYLCOBALAMIN_ALPHA-RIBAZOLE PHOSPHATASE"/>
    <property type="match status" value="1"/>
</dbReference>
<evidence type="ECO:0000256" key="2">
    <source>
        <dbReference type="PIRSR" id="PIRSR613078-2"/>
    </source>
</evidence>
<dbReference type="InterPro" id="IPR050275">
    <property type="entry name" value="PGM_Phosphatase"/>
</dbReference>
<dbReference type="EMBL" id="WOCA01000004">
    <property type="protein sequence ID" value="MUK88173.1"/>
    <property type="molecule type" value="Genomic_DNA"/>
</dbReference>
<dbReference type="PANTHER" id="PTHR48100">
    <property type="entry name" value="BROAD-SPECIFICITY PHOSPHATASE YOR283W-RELATED"/>
    <property type="match status" value="1"/>
</dbReference>
<comment type="caution">
    <text evidence="3">The sequence shown here is derived from an EMBL/GenBank/DDBJ whole genome shotgun (WGS) entry which is preliminary data.</text>
</comment>
<dbReference type="RefSeq" id="WP_155668157.1">
    <property type="nucleotide sequence ID" value="NZ_WOCA01000004.1"/>
</dbReference>
<reference evidence="3 4" key="1">
    <citation type="submission" date="2019-11" db="EMBL/GenBank/DDBJ databases">
        <authorList>
            <person name="Li X."/>
        </authorList>
    </citation>
    <scope>NUCLEOTIDE SEQUENCE [LARGE SCALE GENOMIC DNA]</scope>
    <source>
        <strain evidence="3 4">L9</strain>
    </source>
</reference>
<dbReference type="CDD" id="cd07067">
    <property type="entry name" value="HP_PGM_like"/>
    <property type="match status" value="1"/>
</dbReference>
<feature type="active site" description="Tele-phosphohistidine intermediate" evidence="1">
    <location>
        <position position="9"/>
    </location>
</feature>
<dbReference type="PROSITE" id="PS00175">
    <property type="entry name" value="PG_MUTASE"/>
    <property type="match status" value="1"/>
</dbReference>
<feature type="binding site" evidence="2">
    <location>
        <position position="58"/>
    </location>
    <ligand>
        <name>substrate</name>
    </ligand>
</feature>
<dbReference type="InterPro" id="IPR013078">
    <property type="entry name" value="His_Pase_superF_clade-1"/>
</dbReference>
<feature type="active site" description="Proton donor/acceptor" evidence="1">
    <location>
        <position position="82"/>
    </location>
</feature>
<gene>
    <name evidence="3" type="ORF">GMD78_07165</name>
</gene>
<evidence type="ECO:0000313" key="4">
    <source>
        <dbReference type="Proteomes" id="UP000469125"/>
    </source>
</evidence>
<dbReference type="SUPFAM" id="SSF53254">
    <property type="entry name" value="Phosphoglycerate mutase-like"/>
    <property type="match status" value="1"/>
</dbReference>
<dbReference type="Pfam" id="PF00300">
    <property type="entry name" value="His_Phos_1"/>
    <property type="match status" value="1"/>
</dbReference>
<keyword evidence="4" id="KW-1185">Reference proteome</keyword>
<protein>
    <submittedName>
        <fullName evidence="3">Histidine phosphatase family protein</fullName>
    </submittedName>
</protein>
<dbReference type="InterPro" id="IPR029033">
    <property type="entry name" value="His_PPase_superfam"/>
</dbReference>
<sequence length="192" mass="21819">MTLICLVRHGETDWNAEGRVQGKTDIPLNQKGREQAELCGESLNPNDYDVLVTSPLQRAKLTAEIMNNYLELPMIEMEDFAERSFGDGEGLTFEERTRLFPDGNYPNKEDRHSFNQRVMGAVNRVSSMYPGKRVLVVAHGAVINQILHTLSNGEIGSGKTKLLNTCISNIHYQEEKWIIKNYNQIDHLTKKV</sequence>
<accession>A0A6N8FF76</accession>
<evidence type="ECO:0000313" key="3">
    <source>
        <dbReference type="EMBL" id="MUK88173.1"/>
    </source>
</evidence>
<dbReference type="GO" id="GO:0005737">
    <property type="term" value="C:cytoplasm"/>
    <property type="evidence" value="ECO:0007669"/>
    <property type="project" value="TreeGrafter"/>
</dbReference>
<dbReference type="InterPro" id="IPR001345">
    <property type="entry name" value="PG/BPGM_mutase_AS"/>
</dbReference>
<feature type="binding site" evidence="2">
    <location>
        <begin position="8"/>
        <end position="15"/>
    </location>
    <ligand>
        <name>substrate</name>
    </ligand>
</feature>
<dbReference type="Gene3D" id="3.40.50.1240">
    <property type="entry name" value="Phosphoglycerate mutase-like"/>
    <property type="match status" value="1"/>
</dbReference>
<dbReference type="GO" id="GO:0016791">
    <property type="term" value="F:phosphatase activity"/>
    <property type="evidence" value="ECO:0007669"/>
    <property type="project" value="TreeGrafter"/>
</dbReference>
<dbReference type="Proteomes" id="UP000469125">
    <property type="component" value="Unassembled WGS sequence"/>
</dbReference>
<proteinExistence type="predicted"/>
<dbReference type="SMART" id="SM00855">
    <property type="entry name" value="PGAM"/>
    <property type="match status" value="1"/>
</dbReference>
<evidence type="ECO:0000256" key="1">
    <source>
        <dbReference type="PIRSR" id="PIRSR613078-1"/>
    </source>
</evidence>
<dbReference type="AlphaFoldDB" id="A0A6N8FF76"/>